<dbReference type="InterPro" id="IPR001789">
    <property type="entry name" value="Sig_transdc_resp-reg_receiver"/>
</dbReference>
<evidence type="ECO:0000313" key="1">
    <source>
        <dbReference type="EMBL" id="ONM18815.1"/>
    </source>
</evidence>
<dbReference type="SMR" id="A0A1D6EF25"/>
<dbReference type="PROSITE" id="PS50110">
    <property type="entry name" value="RESPONSE_REGULATORY"/>
    <property type="match status" value="1"/>
</dbReference>
<name>A0A1D6EF25_MAIZE</name>
<reference evidence="1" key="1">
    <citation type="submission" date="2015-12" db="EMBL/GenBank/DDBJ databases">
        <title>Update maize B73 reference genome by single molecule sequencing technologies.</title>
        <authorList>
            <consortium name="Maize Genome Sequencing Project"/>
            <person name="Ware D."/>
        </authorList>
    </citation>
    <scope>NUCLEOTIDE SEQUENCE [LARGE SCALE GENOMIC DNA]</scope>
    <source>
        <tissue evidence="1">Seedling</tissue>
    </source>
</reference>
<dbReference type="InterPro" id="IPR011006">
    <property type="entry name" value="CheY-like_superfamily"/>
</dbReference>
<dbReference type="PANTHER" id="PTHR43228:SF24">
    <property type="entry name" value="TWO-COMPONENT RESPONSE REGULATOR ORR42"/>
    <property type="match status" value="1"/>
</dbReference>
<protein>
    <submittedName>
        <fullName evidence="1">Response regulator 24</fullName>
    </submittedName>
</protein>
<organism evidence="1">
    <name type="scientific">Zea mays</name>
    <name type="common">Maize</name>
    <dbReference type="NCBI Taxonomy" id="4577"/>
    <lineage>
        <taxon>Eukaryota</taxon>
        <taxon>Viridiplantae</taxon>
        <taxon>Streptophyta</taxon>
        <taxon>Embryophyta</taxon>
        <taxon>Tracheophyta</taxon>
        <taxon>Spermatophyta</taxon>
        <taxon>Magnoliopsida</taxon>
        <taxon>Liliopsida</taxon>
        <taxon>Poales</taxon>
        <taxon>Poaceae</taxon>
        <taxon>PACMAD clade</taxon>
        <taxon>Panicoideae</taxon>
        <taxon>Andropogonodae</taxon>
        <taxon>Andropogoneae</taxon>
        <taxon>Tripsacinae</taxon>
        <taxon>Zea</taxon>
    </lineage>
</organism>
<dbReference type="SMART" id="SM00448">
    <property type="entry name" value="REC"/>
    <property type="match status" value="1"/>
</dbReference>
<sequence>MQQHSKDTCAASSLSSPSSSSEVKRLFMASIIQSNEGSSAPTRALVVEDIKVDCVILMHMLHKLQCEATAVENGKEAVDLFVEGKTFDIVLSDKDMPVMSGPEAVAKIRAMGATEVRIVGVSADFGGREAFMRAGADVFVPKPVKLETLRSMLELVTSKKNMSG</sequence>
<dbReference type="InParanoid" id="A0A1D6EF25"/>
<dbReference type="eggNOG" id="ENOG502SWGD">
    <property type="taxonomic scope" value="Eukaryota"/>
</dbReference>
<dbReference type="KEGG" id="zma:103646807"/>
<accession>A0A1D6EF25</accession>
<dbReference type="GO" id="GO:0000160">
    <property type="term" value="P:phosphorelay signal transduction system"/>
    <property type="evidence" value="ECO:0007669"/>
    <property type="project" value="InterPro"/>
</dbReference>
<dbReference type="STRING" id="4577.A0A1D6EF25"/>
<dbReference type="OrthoDB" id="619139at2759"/>
<proteinExistence type="predicted"/>
<dbReference type="OMA" id="RMTHQAL"/>
<dbReference type="PANTHER" id="PTHR43228">
    <property type="entry name" value="TWO-COMPONENT RESPONSE REGULATOR"/>
    <property type="match status" value="1"/>
</dbReference>
<dbReference type="InterPro" id="IPR052048">
    <property type="entry name" value="ST_Response_Regulator"/>
</dbReference>
<dbReference type="PaxDb" id="4577-GRMZM2G308046_P01"/>
<dbReference type="CDD" id="cd17546">
    <property type="entry name" value="REC_hyHK_CKI1_RcsC-like"/>
    <property type="match status" value="1"/>
</dbReference>
<gene>
    <name evidence="1" type="ORF">ZEAMMB73_Zm00001d004390</name>
</gene>
<dbReference type="FunCoup" id="A0A1D6EF25">
    <property type="interactions" value="23"/>
</dbReference>
<dbReference type="SUPFAM" id="SSF52172">
    <property type="entry name" value="CheY-like"/>
    <property type="match status" value="1"/>
</dbReference>
<dbReference type="Gene3D" id="3.40.50.2300">
    <property type="match status" value="1"/>
</dbReference>
<dbReference type="Pfam" id="PF00072">
    <property type="entry name" value="Response_reg"/>
    <property type="match status" value="1"/>
</dbReference>
<dbReference type="EMBL" id="CM007648">
    <property type="protein sequence ID" value="ONM18815.1"/>
    <property type="molecule type" value="Genomic_DNA"/>
</dbReference>
<dbReference type="RefSeq" id="XP_008669684.2">
    <property type="nucleotide sequence ID" value="XM_008671462.2"/>
</dbReference>
<dbReference type="AlphaFoldDB" id="A0A1D6EF25"/>